<keyword evidence="3" id="KW-1185">Reference proteome</keyword>
<comment type="caution">
    <text evidence="2">The sequence shown here is derived from an EMBL/GenBank/DDBJ whole genome shotgun (WGS) entry which is preliminary data.</text>
</comment>
<feature type="region of interest" description="Disordered" evidence="1">
    <location>
        <begin position="1"/>
        <end position="96"/>
    </location>
</feature>
<organism evidence="2 3">
    <name type="scientific">Natrialba hulunbeirensis JCM 10989</name>
    <dbReference type="NCBI Taxonomy" id="1227493"/>
    <lineage>
        <taxon>Archaea</taxon>
        <taxon>Methanobacteriati</taxon>
        <taxon>Methanobacteriota</taxon>
        <taxon>Stenosarchaea group</taxon>
        <taxon>Halobacteria</taxon>
        <taxon>Halobacteriales</taxon>
        <taxon>Natrialbaceae</taxon>
        <taxon>Natrialba</taxon>
    </lineage>
</organism>
<feature type="compositionally biased region" description="Basic and acidic residues" evidence="1">
    <location>
        <begin position="71"/>
        <end position="95"/>
    </location>
</feature>
<proteinExistence type="predicted"/>
<feature type="compositionally biased region" description="Basic and acidic residues" evidence="1">
    <location>
        <begin position="39"/>
        <end position="62"/>
    </location>
</feature>
<protein>
    <submittedName>
        <fullName evidence="2">Uncharacterized protein</fullName>
    </submittedName>
</protein>
<name>M0A8C9_9EURY</name>
<accession>M0A8C9</accession>
<dbReference type="Proteomes" id="UP000011519">
    <property type="component" value="Unassembled WGS sequence"/>
</dbReference>
<sequence>MDNEQRLYRSQPRDGRQRHARHARSSIARSQRLDPSVPLDRRGRDDRSATGRRTSRDTGDDHNESEDDEDTKTAERSGSRSEDDPDAVRRADNTDRMVTVPEQQLIQLQNTLVAVAHAANISIGAPCAHCERSYLMAADGLLFCPHCNYRRSL</sequence>
<feature type="compositionally biased region" description="Basic and acidic residues" evidence="1">
    <location>
        <begin position="1"/>
        <end position="17"/>
    </location>
</feature>
<reference evidence="2 3" key="1">
    <citation type="journal article" date="2014" name="PLoS Genet.">
        <title>Phylogenetically driven sequencing of extremely halophilic archaea reveals strategies for static and dynamic osmo-response.</title>
        <authorList>
            <person name="Becker E.A."/>
            <person name="Seitzer P.M."/>
            <person name="Tritt A."/>
            <person name="Larsen D."/>
            <person name="Krusor M."/>
            <person name="Yao A.I."/>
            <person name="Wu D."/>
            <person name="Madern D."/>
            <person name="Eisen J.A."/>
            <person name="Darling A.E."/>
            <person name="Facciotti M.T."/>
        </authorList>
    </citation>
    <scope>NUCLEOTIDE SEQUENCE [LARGE SCALE GENOMIC DNA]</scope>
    <source>
        <strain evidence="2 3">JCM 10989</strain>
    </source>
</reference>
<evidence type="ECO:0000313" key="3">
    <source>
        <dbReference type="Proteomes" id="UP000011519"/>
    </source>
</evidence>
<evidence type="ECO:0000313" key="2">
    <source>
        <dbReference type="EMBL" id="ELY94147.1"/>
    </source>
</evidence>
<dbReference type="EMBL" id="AOIM01000012">
    <property type="protein sequence ID" value="ELY94147.1"/>
    <property type="molecule type" value="Genomic_DNA"/>
</dbReference>
<dbReference type="AlphaFoldDB" id="M0A8C9"/>
<dbReference type="PATRIC" id="fig|1227493.4.peg.612"/>
<evidence type="ECO:0000256" key="1">
    <source>
        <dbReference type="SAM" id="MobiDB-lite"/>
    </source>
</evidence>
<gene>
    <name evidence="2" type="ORF">C483_03245</name>
</gene>